<evidence type="ECO:0000313" key="2">
    <source>
        <dbReference type="EMBL" id="MQL46584.1"/>
    </source>
</evidence>
<dbReference type="Gene3D" id="1.10.10.60">
    <property type="entry name" value="Homeodomain-like"/>
    <property type="match status" value="1"/>
</dbReference>
<gene>
    <name evidence="2" type="ORF">GEA64_00610</name>
</gene>
<dbReference type="Proteomes" id="UP000481739">
    <property type="component" value="Unassembled WGS sequence"/>
</dbReference>
<comment type="caution">
    <text evidence="2">The sequence shown here is derived from an EMBL/GenBank/DDBJ whole genome shotgun (WGS) entry which is preliminary data.</text>
</comment>
<dbReference type="AlphaFoldDB" id="A0A7C9KD83"/>
<accession>A0A7C9KD83</accession>
<dbReference type="EMBL" id="WHZZ01000001">
    <property type="protein sequence ID" value="MQL46584.1"/>
    <property type="molecule type" value="Genomic_DNA"/>
</dbReference>
<dbReference type="RefSeq" id="WP_152961645.1">
    <property type="nucleotide sequence ID" value="NZ_CAWOZU010000011.1"/>
</dbReference>
<evidence type="ECO:0000259" key="1">
    <source>
        <dbReference type="Pfam" id="PF02954"/>
    </source>
</evidence>
<organism evidence="2 3">
    <name type="scientific">Photorhabdus khanii</name>
    <dbReference type="NCBI Taxonomy" id="1004150"/>
    <lineage>
        <taxon>Bacteria</taxon>
        <taxon>Pseudomonadati</taxon>
        <taxon>Pseudomonadota</taxon>
        <taxon>Gammaproteobacteria</taxon>
        <taxon>Enterobacterales</taxon>
        <taxon>Morganellaceae</taxon>
        <taxon>Photorhabdus</taxon>
    </lineage>
</organism>
<dbReference type="SUPFAM" id="SSF46689">
    <property type="entry name" value="Homeodomain-like"/>
    <property type="match status" value="1"/>
</dbReference>
<name>A0A7C9KD83_9GAMM</name>
<dbReference type="InterPro" id="IPR002197">
    <property type="entry name" value="HTH_Fis"/>
</dbReference>
<evidence type="ECO:0000313" key="3">
    <source>
        <dbReference type="Proteomes" id="UP000481739"/>
    </source>
</evidence>
<sequence length="58" mass="6712">MTNPFKNIPKDISKAARLLDWGRNTITRKLKDFHKPTLLISISPALSIVLHDHDRVMF</sequence>
<dbReference type="InterPro" id="IPR009057">
    <property type="entry name" value="Homeodomain-like_sf"/>
</dbReference>
<feature type="domain" description="DNA binding HTH" evidence="1">
    <location>
        <begin position="12"/>
        <end position="33"/>
    </location>
</feature>
<dbReference type="Pfam" id="PF02954">
    <property type="entry name" value="HTH_8"/>
    <property type="match status" value="1"/>
</dbReference>
<proteinExistence type="predicted"/>
<dbReference type="GO" id="GO:0043565">
    <property type="term" value="F:sequence-specific DNA binding"/>
    <property type="evidence" value="ECO:0007669"/>
    <property type="project" value="InterPro"/>
</dbReference>
<reference evidence="2 3" key="1">
    <citation type="journal article" date="2019" name="Nature">
        <title>A new antibiotic selectively kills Gram-negative pathogens.</title>
        <authorList>
            <person name="Imai Y."/>
            <person name="Meyer K.J."/>
            <person name="Iinishi A."/>
            <person name="Favre-Godal Q."/>
            <person name="Green R."/>
            <person name="Manuse S."/>
            <person name="Caboni M."/>
            <person name="Mori M."/>
            <person name="Niles S."/>
            <person name="Ghiglieri M."/>
            <person name="Honrao C."/>
            <person name="Ma X."/>
            <person name="Guo J.J."/>
            <person name="Makriyannis A."/>
            <person name="Linares-Otoya L."/>
            <person name="Boehringer N."/>
            <person name="Wuisan Z.G."/>
            <person name="Kaur H."/>
            <person name="Wu R."/>
            <person name="Mateus A."/>
            <person name="Typas A."/>
            <person name="Savitski M.M."/>
            <person name="Espinoza J.L."/>
            <person name="O'Rourke A."/>
            <person name="Nelson K.E."/>
            <person name="Hiller S."/>
            <person name="Noinaj N."/>
            <person name="Schaeberle T.F."/>
            <person name="D'Onofrio A."/>
            <person name="Lewis K."/>
        </authorList>
    </citation>
    <scope>NUCLEOTIDE SEQUENCE [LARGE SCALE GENOMIC DNA]</scope>
    <source>
        <strain evidence="2 3">HGB 1456</strain>
    </source>
</reference>
<protein>
    <recommendedName>
        <fullName evidence="1">DNA binding HTH domain-containing protein</fullName>
    </recommendedName>
</protein>